<evidence type="ECO:0000259" key="8">
    <source>
        <dbReference type="PROSITE" id="PS50928"/>
    </source>
</evidence>
<evidence type="ECO:0000256" key="4">
    <source>
        <dbReference type="ARBA" id="ARBA00022692"/>
    </source>
</evidence>
<keyword evidence="2 7" id="KW-0813">Transport</keyword>
<feature type="transmembrane region" description="Helical" evidence="7">
    <location>
        <begin position="289"/>
        <end position="310"/>
    </location>
</feature>
<feature type="domain" description="ABC transmembrane type-1" evidence="8">
    <location>
        <begin position="94"/>
        <end position="310"/>
    </location>
</feature>
<reference evidence="9" key="1">
    <citation type="submission" date="2020-10" db="EMBL/GenBank/DDBJ databases">
        <authorList>
            <person name="Gilroy R."/>
        </authorList>
    </citation>
    <scope>NUCLEOTIDE SEQUENCE</scope>
    <source>
        <strain evidence="9">1370</strain>
    </source>
</reference>
<accession>A0A9D1NR28</accession>
<dbReference type="SUPFAM" id="SSF161098">
    <property type="entry name" value="MetI-like"/>
    <property type="match status" value="1"/>
</dbReference>
<dbReference type="GO" id="GO:0005886">
    <property type="term" value="C:plasma membrane"/>
    <property type="evidence" value="ECO:0007669"/>
    <property type="project" value="UniProtKB-SubCell"/>
</dbReference>
<dbReference type="AlphaFoldDB" id="A0A9D1NR28"/>
<keyword evidence="4 7" id="KW-0812">Transmembrane</keyword>
<keyword evidence="3" id="KW-1003">Cell membrane</keyword>
<evidence type="ECO:0000256" key="6">
    <source>
        <dbReference type="ARBA" id="ARBA00023136"/>
    </source>
</evidence>
<reference evidence="9" key="2">
    <citation type="journal article" date="2021" name="PeerJ">
        <title>Extensive microbial diversity within the chicken gut microbiome revealed by metagenomics and culture.</title>
        <authorList>
            <person name="Gilroy R."/>
            <person name="Ravi A."/>
            <person name="Getino M."/>
            <person name="Pursley I."/>
            <person name="Horton D.L."/>
            <person name="Alikhan N.F."/>
            <person name="Baker D."/>
            <person name="Gharbi K."/>
            <person name="Hall N."/>
            <person name="Watson M."/>
            <person name="Adriaenssens E.M."/>
            <person name="Foster-Nyarko E."/>
            <person name="Jarju S."/>
            <person name="Secka A."/>
            <person name="Antonio M."/>
            <person name="Oren A."/>
            <person name="Chaudhuri R.R."/>
            <person name="La Ragione R."/>
            <person name="Hildebrand F."/>
            <person name="Pallen M.J."/>
        </authorList>
    </citation>
    <scope>NUCLEOTIDE SEQUENCE</scope>
    <source>
        <strain evidence="9">1370</strain>
    </source>
</reference>
<feature type="transmembrane region" description="Helical" evidence="7">
    <location>
        <begin position="181"/>
        <end position="202"/>
    </location>
</feature>
<protein>
    <submittedName>
        <fullName evidence="9">Sugar ABC transporter permease</fullName>
    </submittedName>
</protein>
<dbReference type="InterPro" id="IPR051393">
    <property type="entry name" value="ABC_transporter_permease"/>
</dbReference>
<dbReference type="InterPro" id="IPR035906">
    <property type="entry name" value="MetI-like_sf"/>
</dbReference>
<feature type="transmembrane region" description="Helical" evidence="7">
    <location>
        <begin position="241"/>
        <end position="269"/>
    </location>
</feature>
<dbReference type="Gene3D" id="1.10.3720.10">
    <property type="entry name" value="MetI-like"/>
    <property type="match status" value="1"/>
</dbReference>
<gene>
    <name evidence="9" type="ORF">IAD28_06215</name>
</gene>
<dbReference type="PROSITE" id="PS50928">
    <property type="entry name" value="ABC_TM1"/>
    <property type="match status" value="1"/>
</dbReference>
<feature type="transmembrane region" description="Helical" evidence="7">
    <location>
        <begin position="98"/>
        <end position="119"/>
    </location>
</feature>
<feature type="transmembrane region" description="Helical" evidence="7">
    <location>
        <begin position="35"/>
        <end position="57"/>
    </location>
</feature>
<evidence type="ECO:0000256" key="7">
    <source>
        <dbReference type="RuleBase" id="RU363032"/>
    </source>
</evidence>
<dbReference type="EMBL" id="DVOL01000089">
    <property type="protein sequence ID" value="HIV11266.1"/>
    <property type="molecule type" value="Genomic_DNA"/>
</dbReference>
<sequence length="319" mass="35585">MASLTKKKADTPAKPKPINVQSKAYTWHLVKQNKACYVMMLPFFALFTIFTIIPVIMSFPLGLTSFNLVQFPRYIGLQNFYSLFVNDDVFLTAIRNTLILAIFTGPFSYVLSFILAWLINEMSPFLKVFFTFVFYAPSMTPSAFVIWQLVFSGDAYGYLNSVLMDFGIINAAKQWLTDTTYMMTVVIIVQLWSSMGAGFLALRAGFQNIDNSLYEAGAIEGIQNRFQELFTITIPAMGPSLLFAAVLAISGAFTVGSVGAALCGMPSTAYAVHTIMNHAQDYGSIRYEMGYASAICMVLFVAMLLTNHFIRKILSRYTD</sequence>
<dbReference type="PANTHER" id="PTHR30193">
    <property type="entry name" value="ABC TRANSPORTER PERMEASE PROTEIN"/>
    <property type="match status" value="1"/>
</dbReference>
<comment type="similarity">
    <text evidence="7">Belongs to the binding-protein-dependent transport system permease family.</text>
</comment>
<keyword evidence="5 7" id="KW-1133">Transmembrane helix</keyword>
<feature type="transmembrane region" description="Helical" evidence="7">
    <location>
        <begin position="128"/>
        <end position="150"/>
    </location>
</feature>
<organism evidence="9 10">
    <name type="scientific">Candidatus Faeciplasma avium</name>
    <dbReference type="NCBI Taxonomy" id="2840798"/>
    <lineage>
        <taxon>Bacteria</taxon>
        <taxon>Bacillati</taxon>
        <taxon>Bacillota</taxon>
        <taxon>Clostridia</taxon>
        <taxon>Eubacteriales</taxon>
        <taxon>Oscillospiraceae</taxon>
        <taxon>Oscillospiraceae incertae sedis</taxon>
        <taxon>Candidatus Faeciplasma</taxon>
    </lineage>
</organism>
<name>A0A9D1NR28_9FIRM</name>
<dbReference type="PANTHER" id="PTHR30193:SF37">
    <property type="entry name" value="INNER MEMBRANE ABC TRANSPORTER PERMEASE PROTEIN YCJO"/>
    <property type="match status" value="1"/>
</dbReference>
<evidence type="ECO:0000256" key="2">
    <source>
        <dbReference type="ARBA" id="ARBA00022448"/>
    </source>
</evidence>
<comment type="subcellular location">
    <subcellularLocation>
        <location evidence="1 7">Cell membrane</location>
        <topology evidence="1 7">Multi-pass membrane protein</topology>
    </subcellularLocation>
</comment>
<evidence type="ECO:0000313" key="10">
    <source>
        <dbReference type="Proteomes" id="UP000823960"/>
    </source>
</evidence>
<evidence type="ECO:0000313" key="9">
    <source>
        <dbReference type="EMBL" id="HIV11266.1"/>
    </source>
</evidence>
<dbReference type="CDD" id="cd06261">
    <property type="entry name" value="TM_PBP2"/>
    <property type="match status" value="1"/>
</dbReference>
<evidence type="ECO:0000256" key="5">
    <source>
        <dbReference type="ARBA" id="ARBA00022989"/>
    </source>
</evidence>
<dbReference type="InterPro" id="IPR000515">
    <property type="entry name" value="MetI-like"/>
</dbReference>
<dbReference type="Proteomes" id="UP000823960">
    <property type="component" value="Unassembled WGS sequence"/>
</dbReference>
<comment type="caution">
    <text evidence="9">The sequence shown here is derived from an EMBL/GenBank/DDBJ whole genome shotgun (WGS) entry which is preliminary data.</text>
</comment>
<keyword evidence="6 7" id="KW-0472">Membrane</keyword>
<evidence type="ECO:0000256" key="3">
    <source>
        <dbReference type="ARBA" id="ARBA00022475"/>
    </source>
</evidence>
<dbReference type="GO" id="GO:0055085">
    <property type="term" value="P:transmembrane transport"/>
    <property type="evidence" value="ECO:0007669"/>
    <property type="project" value="InterPro"/>
</dbReference>
<proteinExistence type="inferred from homology"/>
<dbReference type="Pfam" id="PF00528">
    <property type="entry name" value="BPD_transp_1"/>
    <property type="match status" value="1"/>
</dbReference>
<evidence type="ECO:0000256" key="1">
    <source>
        <dbReference type="ARBA" id="ARBA00004651"/>
    </source>
</evidence>